<protein>
    <submittedName>
        <fullName evidence="1">Uncharacterized protein</fullName>
    </submittedName>
</protein>
<comment type="caution">
    <text evidence="1">The sequence shown here is derived from an EMBL/GenBank/DDBJ whole genome shotgun (WGS) entry which is preliminary data.</text>
</comment>
<name>A0ABR3JNX5_9AGAR</name>
<reference evidence="2" key="1">
    <citation type="submission" date="2024-06" db="EMBL/GenBank/DDBJ databases">
        <title>Multi-omics analyses provide insights into the biosynthesis of the anticancer antibiotic pleurotin in Hohenbuehelia grisea.</title>
        <authorList>
            <person name="Weaver J.A."/>
            <person name="Alberti F."/>
        </authorList>
    </citation>
    <scope>NUCLEOTIDE SEQUENCE [LARGE SCALE GENOMIC DNA]</scope>
    <source>
        <strain evidence="2">T-177</strain>
    </source>
</reference>
<proteinExistence type="predicted"/>
<dbReference type="Proteomes" id="UP001556367">
    <property type="component" value="Unassembled WGS sequence"/>
</dbReference>
<keyword evidence="2" id="KW-1185">Reference proteome</keyword>
<evidence type="ECO:0000313" key="2">
    <source>
        <dbReference type="Proteomes" id="UP001556367"/>
    </source>
</evidence>
<dbReference type="EMBL" id="JASNQZ010000006">
    <property type="protein sequence ID" value="KAL0957165.1"/>
    <property type="molecule type" value="Genomic_DNA"/>
</dbReference>
<accession>A0ABR3JNX5</accession>
<organism evidence="1 2">
    <name type="scientific">Hohenbuehelia grisea</name>
    <dbReference type="NCBI Taxonomy" id="104357"/>
    <lineage>
        <taxon>Eukaryota</taxon>
        <taxon>Fungi</taxon>
        <taxon>Dikarya</taxon>
        <taxon>Basidiomycota</taxon>
        <taxon>Agaricomycotina</taxon>
        <taxon>Agaricomycetes</taxon>
        <taxon>Agaricomycetidae</taxon>
        <taxon>Agaricales</taxon>
        <taxon>Pleurotineae</taxon>
        <taxon>Pleurotaceae</taxon>
        <taxon>Hohenbuehelia</taxon>
    </lineage>
</organism>
<evidence type="ECO:0000313" key="1">
    <source>
        <dbReference type="EMBL" id="KAL0957165.1"/>
    </source>
</evidence>
<sequence length="104" mass="11483">MRLVGSLEDAPLHGAVMAMAIDSRPMGDIGDLGVDEVREPSVDALRNGLQMRAQRRWYTVAASAGKSLSLKQEMRLEAREQALLVVTSSRASCGRVLERLMSRW</sequence>
<gene>
    <name evidence="1" type="ORF">HGRIS_003257</name>
</gene>